<proteinExistence type="predicted"/>
<evidence type="ECO:0000313" key="2">
    <source>
        <dbReference type="WBParaSite" id="PgR055_g051_t01"/>
    </source>
</evidence>
<keyword evidence="1" id="KW-1185">Reference proteome</keyword>
<dbReference type="WBParaSite" id="PgR055_g051_t01">
    <property type="protein sequence ID" value="PgR055_g051_t01"/>
    <property type="gene ID" value="PgR055_g051"/>
</dbReference>
<sequence>WYSWFSLANCDVSLTAQWVGQEIQNVLLLLLLDHHLYRAQKEALLLTRLRTRTNCVQALSCDQLFYCEDAVDTVSRIYDAARTIDNKAVVTVLCAPASALKFKVQSIRYCAAGSPELMCFVSLT</sequence>
<protein>
    <submittedName>
        <fullName evidence="2">Ground-like domain-containing protein</fullName>
    </submittedName>
</protein>
<accession>A0A915BS23</accession>
<evidence type="ECO:0000313" key="1">
    <source>
        <dbReference type="Proteomes" id="UP000887569"/>
    </source>
</evidence>
<dbReference type="Proteomes" id="UP000887569">
    <property type="component" value="Unplaced"/>
</dbReference>
<organism evidence="1 2">
    <name type="scientific">Parascaris univalens</name>
    <name type="common">Nematode worm</name>
    <dbReference type="NCBI Taxonomy" id="6257"/>
    <lineage>
        <taxon>Eukaryota</taxon>
        <taxon>Metazoa</taxon>
        <taxon>Ecdysozoa</taxon>
        <taxon>Nematoda</taxon>
        <taxon>Chromadorea</taxon>
        <taxon>Rhabditida</taxon>
        <taxon>Spirurina</taxon>
        <taxon>Ascaridomorpha</taxon>
        <taxon>Ascaridoidea</taxon>
        <taxon>Ascarididae</taxon>
        <taxon>Parascaris</taxon>
    </lineage>
</organism>
<dbReference type="AlphaFoldDB" id="A0A915BS23"/>
<reference evidence="2" key="1">
    <citation type="submission" date="2022-11" db="UniProtKB">
        <authorList>
            <consortium name="WormBaseParasite"/>
        </authorList>
    </citation>
    <scope>IDENTIFICATION</scope>
</reference>
<name>A0A915BS23_PARUN</name>